<protein>
    <submittedName>
        <fullName evidence="2">Uncharacterized protein</fullName>
    </submittedName>
</protein>
<keyword evidence="3" id="KW-1185">Reference proteome</keyword>
<evidence type="ECO:0000256" key="1">
    <source>
        <dbReference type="SAM" id="SignalP"/>
    </source>
</evidence>
<evidence type="ECO:0000313" key="2">
    <source>
        <dbReference type="EMBL" id="OLY82548.1"/>
    </source>
</evidence>
<name>A0A1R0H0A7_9FUNG</name>
<accession>A0A1R0H0A7</accession>
<reference evidence="2 3" key="1">
    <citation type="journal article" date="2016" name="Mol. Biol. Evol.">
        <title>Genome-Wide Survey of Gut Fungi (Harpellales) Reveals the First Horizontally Transferred Ubiquitin Gene from a Mosquito Host.</title>
        <authorList>
            <person name="Wang Y."/>
            <person name="White M.M."/>
            <person name="Kvist S."/>
            <person name="Moncalvo J.M."/>
        </authorList>
    </citation>
    <scope>NUCLEOTIDE SEQUENCE [LARGE SCALE GENOMIC DNA]</scope>
    <source>
        <strain evidence="2 3">ALG-7-W6</strain>
    </source>
</reference>
<dbReference type="AlphaFoldDB" id="A0A1R0H0A7"/>
<feature type="chain" id="PRO_5013203746" evidence="1">
    <location>
        <begin position="19"/>
        <end position="171"/>
    </location>
</feature>
<organism evidence="2 3">
    <name type="scientific">Smittium mucronatum</name>
    <dbReference type="NCBI Taxonomy" id="133383"/>
    <lineage>
        <taxon>Eukaryota</taxon>
        <taxon>Fungi</taxon>
        <taxon>Fungi incertae sedis</taxon>
        <taxon>Zoopagomycota</taxon>
        <taxon>Kickxellomycotina</taxon>
        <taxon>Harpellomycetes</taxon>
        <taxon>Harpellales</taxon>
        <taxon>Legeriomycetaceae</taxon>
        <taxon>Smittium</taxon>
    </lineage>
</organism>
<gene>
    <name evidence="2" type="ORF">AYI68_g3331</name>
</gene>
<feature type="signal peptide" evidence="1">
    <location>
        <begin position="1"/>
        <end position="18"/>
    </location>
</feature>
<dbReference type="Proteomes" id="UP000187455">
    <property type="component" value="Unassembled WGS sequence"/>
</dbReference>
<keyword evidence="1" id="KW-0732">Signal</keyword>
<proteinExistence type="predicted"/>
<sequence length="171" mass="19175">MITMKISIALFIAVPVRSGIDITLLTKNIPDRIIPAAIAIHLTIENGNMQINVTGTQLDIEYPYTEKASTKVQLVPKYFRPKLKNSDIKLTYRYTTNTAFESNPKSYPFSLGLPKAKDIFGNPKGSPQIRPIGVFVDIKQKFLLESQRHVDPLKEQMSIYVEISGPVLDSP</sequence>
<dbReference type="EMBL" id="LSSL01001428">
    <property type="protein sequence ID" value="OLY82548.1"/>
    <property type="molecule type" value="Genomic_DNA"/>
</dbReference>
<evidence type="ECO:0000313" key="3">
    <source>
        <dbReference type="Proteomes" id="UP000187455"/>
    </source>
</evidence>
<comment type="caution">
    <text evidence="2">The sequence shown here is derived from an EMBL/GenBank/DDBJ whole genome shotgun (WGS) entry which is preliminary data.</text>
</comment>